<dbReference type="EMBL" id="CALNXK010000002">
    <property type="protein sequence ID" value="CAH3033171.1"/>
    <property type="molecule type" value="Genomic_DNA"/>
</dbReference>
<evidence type="ECO:0000313" key="2">
    <source>
        <dbReference type="Proteomes" id="UP001159405"/>
    </source>
</evidence>
<gene>
    <name evidence="1" type="ORF">PLOB_00015916</name>
</gene>
<organism evidence="1 2">
    <name type="scientific">Porites lobata</name>
    <dbReference type="NCBI Taxonomy" id="104759"/>
    <lineage>
        <taxon>Eukaryota</taxon>
        <taxon>Metazoa</taxon>
        <taxon>Cnidaria</taxon>
        <taxon>Anthozoa</taxon>
        <taxon>Hexacorallia</taxon>
        <taxon>Scleractinia</taxon>
        <taxon>Fungiina</taxon>
        <taxon>Poritidae</taxon>
        <taxon>Porites</taxon>
    </lineage>
</organism>
<protein>
    <submittedName>
        <fullName evidence="1">Uncharacterized protein</fullName>
    </submittedName>
</protein>
<reference evidence="1 2" key="1">
    <citation type="submission" date="2022-05" db="EMBL/GenBank/DDBJ databases">
        <authorList>
            <consortium name="Genoscope - CEA"/>
            <person name="William W."/>
        </authorList>
    </citation>
    <scope>NUCLEOTIDE SEQUENCE [LARGE SCALE GENOMIC DNA]</scope>
</reference>
<sequence length="85" mass="9738">MERAKSENWQAELTATNWNDNDLEDDCFEWLTTCRSLPSSTTAGAQELYQQLLPTKVYQQRRTGLNPSSDVAEFVANPKIPRRTC</sequence>
<keyword evidence="2" id="KW-1185">Reference proteome</keyword>
<name>A0ABN8MVX1_9CNID</name>
<accession>A0ABN8MVX1</accession>
<dbReference type="Proteomes" id="UP001159405">
    <property type="component" value="Unassembled WGS sequence"/>
</dbReference>
<evidence type="ECO:0000313" key="1">
    <source>
        <dbReference type="EMBL" id="CAH3033171.1"/>
    </source>
</evidence>
<comment type="caution">
    <text evidence="1">The sequence shown here is derived from an EMBL/GenBank/DDBJ whole genome shotgun (WGS) entry which is preliminary data.</text>
</comment>
<proteinExistence type="predicted"/>